<keyword evidence="3" id="KW-1185">Reference proteome</keyword>
<gene>
    <name evidence="2" type="ORF">LshimejAT787_1800020</name>
</gene>
<dbReference type="GO" id="GO:0062064">
    <property type="term" value="F:box C/D methylation guide snoRNP complex binding"/>
    <property type="evidence" value="ECO:0007669"/>
    <property type="project" value="TreeGrafter"/>
</dbReference>
<dbReference type="AlphaFoldDB" id="A0A9P3UUE9"/>
<feature type="region of interest" description="Disordered" evidence="1">
    <location>
        <begin position="26"/>
        <end position="47"/>
    </location>
</feature>
<dbReference type="EMBL" id="BRPK01000018">
    <property type="protein sequence ID" value="GLB44665.1"/>
    <property type="molecule type" value="Genomic_DNA"/>
</dbReference>
<dbReference type="Pfam" id="PF15370">
    <property type="entry name" value="NOPCHAP1"/>
    <property type="match status" value="1"/>
</dbReference>
<protein>
    <submittedName>
        <fullName evidence="2">Uncharacterized protein</fullName>
    </submittedName>
</protein>
<proteinExistence type="predicted"/>
<evidence type="ECO:0000313" key="2">
    <source>
        <dbReference type="EMBL" id="GLB44665.1"/>
    </source>
</evidence>
<feature type="compositionally biased region" description="Low complexity" evidence="1">
    <location>
        <begin position="126"/>
        <end position="150"/>
    </location>
</feature>
<accession>A0A9P3UUE9</accession>
<dbReference type="Proteomes" id="UP001063166">
    <property type="component" value="Unassembled WGS sequence"/>
</dbReference>
<dbReference type="InterPro" id="IPR027921">
    <property type="entry name" value="NOPCHAP1"/>
</dbReference>
<feature type="region of interest" description="Disordered" evidence="1">
    <location>
        <begin position="117"/>
        <end position="168"/>
    </location>
</feature>
<feature type="compositionally biased region" description="Acidic residues" evidence="1">
    <location>
        <begin position="151"/>
        <end position="161"/>
    </location>
</feature>
<dbReference type="GO" id="GO:0000492">
    <property type="term" value="P:box C/D snoRNP assembly"/>
    <property type="evidence" value="ECO:0007669"/>
    <property type="project" value="InterPro"/>
</dbReference>
<comment type="caution">
    <text evidence="2">The sequence shown here is derived from an EMBL/GenBank/DDBJ whole genome shotgun (WGS) entry which is preliminary data.</text>
</comment>
<evidence type="ECO:0000256" key="1">
    <source>
        <dbReference type="SAM" id="MobiDB-lite"/>
    </source>
</evidence>
<evidence type="ECO:0000313" key="3">
    <source>
        <dbReference type="Proteomes" id="UP001063166"/>
    </source>
</evidence>
<organism evidence="2 3">
    <name type="scientific">Lyophyllum shimeji</name>
    <name type="common">Hon-shimeji</name>
    <name type="synonym">Tricholoma shimeji</name>
    <dbReference type="NCBI Taxonomy" id="47721"/>
    <lineage>
        <taxon>Eukaryota</taxon>
        <taxon>Fungi</taxon>
        <taxon>Dikarya</taxon>
        <taxon>Basidiomycota</taxon>
        <taxon>Agaricomycotina</taxon>
        <taxon>Agaricomycetes</taxon>
        <taxon>Agaricomycetidae</taxon>
        <taxon>Agaricales</taxon>
        <taxon>Tricholomatineae</taxon>
        <taxon>Lyophyllaceae</taxon>
        <taxon>Lyophyllum</taxon>
    </lineage>
</organism>
<dbReference type="PANTHER" id="PTHR28674:SF1">
    <property type="entry name" value="NOP PROTEIN CHAPERONE 1"/>
    <property type="match status" value="1"/>
</dbReference>
<feature type="compositionally biased region" description="Low complexity" evidence="1">
    <location>
        <begin position="33"/>
        <end position="44"/>
    </location>
</feature>
<reference evidence="2" key="1">
    <citation type="submission" date="2022-07" db="EMBL/GenBank/DDBJ databases">
        <title>The genome of Lyophyllum shimeji provides insight into the initial evolution of ectomycorrhizal fungal genome.</title>
        <authorList>
            <person name="Kobayashi Y."/>
            <person name="Shibata T."/>
            <person name="Hirakawa H."/>
            <person name="Shigenobu S."/>
            <person name="Nishiyama T."/>
            <person name="Yamada A."/>
            <person name="Hasebe M."/>
            <person name="Kawaguchi M."/>
        </authorList>
    </citation>
    <scope>NUCLEOTIDE SEQUENCE</scope>
    <source>
        <strain evidence="2">AT787</strain>
    </source>
</reference>
<name>A0A9P3UUE9_LYOSH</name>
<dbReference type="PANTHER" id="PTHR28674">
    <property type="entry name" value="SIMILAR TO DNA SEGMENT, CHR 10, WAYNE STATE UNIVERSITY 102,-EXPRESSED"/>
    <property type="match status" value="1"/>
</dbReference>
<sequence length="294" mass="31219">MNDDRGGHVRLDVEDEDERLRRIQTTLEKLNASSSSSTSESTSSRFLNKELSLSKPCHVPPPSELLSRVTAFLPALQASNALLEQRAQQDPKSVDIEHIDEGMGQYIEMNLGLGVFESRPPGFPEDATTSSGSPSASSSSASSSSASDTDASYDSDSESDAEIITSFTPIRPIKPLPRRSWGNRRPQIVVLPESQGEGSDHGMAEGRGLLAACAIHPSPNPFAAILPVVAVPNATTRVTTCLHPVLRRRQWTCSPTPTCTSRSGCGCASSGCGESCVGVIGKCKAEVIAARGVR</sequence>
<dbReference type="OrthoDB" id="1112980at2759"/>